<reference evidence="4 5" key="1">
    <citation type="submission" date="2023-07" db="EMBL/GenBank/DDBJ databases">
        <authorList>
            <person name="Girao M."/>
            <person name="Carvalho M.F."/>
        </authorList>
    </citation>
    <scope>NUCLEOTIDE SEQUENCE [LARGE SCALE GENOMIC DNA]</scope>
    <source>
        <strain evidence="4 5">YIM65754</strain>
    </source>
</reference>
<dbReference type="InterPro" id="IPR009061">
    <property type="entry name" value="DNA-bd_dom_put_sf"/>
</dbReference>
<evidence type="ECO:0000259" key="3">
    <source>
        <dbReference type="PROSITE" id="PS50937"/>
    </source>
</evidence>
<dbReference type="Pfam" id="PF00376">
    <property type="entry name" value="MerR"/>
    <property type="match status" value="1"/>
</dbReference>
<feature type="domain" description="HTH merR-type" evidence="3">
    <location>
        <begin position="1"/>
        <end position="69"/>
    </location>
</feature>
<dbReference type="PANTHER" id="PTHR30204">
    <property type="entry name" value="REDOX-CYCLING DRUG-SENSING TRANSCRIPTIONAL ACTIVATOR SOXR"/>
    <property type="match status" value="1"/>
</dbReference>
<keyword evidence="5" id="KW-1185">Reference proteome</keyword>
<dbReference type="InterPro" id="IPR000551">
    <property type="entry name" value="MerR-type_HTH_dom"/>
</dbReference>
<protein>
    <submittedName>
        <fullName evidence="4">MerR family transcriptional regulator</fullName>
    </submittedName>
</protein>
<dbReference type="Proteomes" id="UP001336020">
    <property type="component" value="Unassembled WGS sequence"/>
</dbReference>
<evidence type="ECO:0000256" key="1">
    <source>
        <dbReference type="ARBA" id="ARBA00023125"/>
    </source>
</evidence>
<dbReference type="PROSITE" id="PS50937">
    <property type="entry name" value="HTH_MERR_2"/>
    <property type="match status" value="1"/>
</dbReference>
<evidence type="ECO:0000313" key="5">
    <source>
        <dbReference type="Proteomes" id="UP001336020"/>
    </source>
</evidence>
<dbReference type="RefSeq" id="WP_330135742.1">
    <property type="nucleotide sequence ID" value="NZ_JAUTXY010000013.1"/>
</dbReference>
<dbReference type="SUPFAM" id="SSF46955">
    <property type="entry name" value="Putative DNA-binding domain"/>
    <property type="match status" value="1"/>
</dbReference>
<evidence type="ECO:0000256" key="2">
    <source>
        <dbReference type="SAM" id="Coils"/>
    </source>
</evidence>
<dbReference type="PRINTS" id="PR00040">
    <property type="entry name" value="HTHMERR"/>
</dbReference>
<dbReference type="EMBL" id="JAUTXY010000013">
    <property type="protein sequence ID" value="MEE2060566.1"/>
    <property type="molecule type" value="Genomic_DNA"/>
</dbReference>
<gene>
    <name evidence="4" type="ORF">Q7514_23870</name>
</gene>
<keyword evidence="2" id="KW-0175">Coiled coil</keyword>
<evidence type="ECO:0000313" key="4">
    <source>
        <dbReference type="EMBL" id="MEE2060566.1"/>
    </source>
</evidence>
<dbReference type="Gene3D" id="1.10.1660.10">
    <property type="match status" value="1"/>
</dbReference>
<keyword evidence="1" id="KW-0238">DNA-binding</keyword>
<dbReference type="SMART" id="SM00422">
    <property type="entry name" value="HTH_MERR"/>
    <property type="match status" value="1"/>
</dbReference>
<organism evidence="4 5">
    <name type="scientific">Rhodococcus artemisiae</name>
    <dbReference type="NCBI Taxonomy" id="714159"/>
    <lineage>
        <taxon>Bacteria</taxon>
        <taxon>Bacillati</taxon>
        <taxon>Actinomycetota</taxon>
        <taxon>Actinomycetes</taxon>
        <taxon>Mycobacteriales</taxon>
        <taxon>Nocardiaceae</taxon>
        <taxon>Rhodococcus</taxon>
    </lineage>
</organism>
<feature type="coiled-coil region" evidence="2">
    <location>
        <begin position="81"/>
        <end position="112"/>
    </location>
</feature>
<sequence>MRIGELASAADTTVRTIRHYHRLGLLPEPPRSSNGYRVYSMEDLVRLMRIRWLAGAGVPLGAIPTVIGAAGSDAGDDGEARDDLTADLEALIDDLDAQLNALEGKRHALTMMLDGHRRGQAISPLPEPLIRAFDELISGEDDPRTRKVFEHERDSWELVALSGQAPQEFLDAVSGILTDPAKREAVIALYRRFGALAGHRPADASGEIEAVAEGMAGFLTVFTDRRDGGIFGEWVATAATYAAHGEAMMSEVLPDPAQRAVAMRVIARVAEVVGGER</sequence>
<dbReference type="CDD" id="cd00592">
    <property type="entry name" value="HTH_MerR-like"/>
    <property type="match status" value="1"/>
</dbReference>
<dbReference type="PANTHER" id="PTHR30204:SF93">
    <property type="entry name" value="HTH MERR-TYPE DOMAIN-CONTAINING PROTEIN"/>
    <property type="match status" value="1"/>
</dbReference>
<dbReference type="InterPro" id="IPR047057">
    <property type="entry name" value="MerR_fam"/>
</dbReference>
<name>A0ABU7LG88_9NOCA</name>
<proteinExistence type="predicted"/>
<accession>A0ABU7LG88</accession>
<comment type="caution">
    <text evidence="4">The sequence shown here is derived from an EMBL/GenBank/DDBJ whole genome shotgun (WGS) entry which is preliminary data.</text>
</comment>